<sequence>MTATGLTDNDPHSHARPDQCAVTHIHLDIQVDFQRKVIAGSAELTCEKRSEHCDALVLDTHELNVKGVTRSQGSQKLEFSLGEADPDFGSKLTVQLPATVFDGGKTTKIRVEYETSPSSSALQWLTPEQTAGKKYPYLYSHCEPIHARAMLPCQDTPSVKASYTASVRVASDISGIKHHCFLSFAFPWLVYLVFGLEFLHDLTGSSAKGADRPDERCSGRACRRCCLQSDQVQSEGMFAHLIDWLVDWSGFLTGSTQVPVPAYLIAIAVGDLHSRKLGPRCSVWAEKEQIDLAVIDFADTEKMLCTAESLVGPYVWGVYDLLVMPPSFPYGGMENPCLTFATPSLLAGDKSLANVVAHEIAHSWTGNLVTNKTFEHFWLNEGFTMFLERKILGRMFGKATREFEALGGIEDLNYAIDTIGANSPMTCLVPSLCGVHPDEAFSSVPYEKGHTFLYYLESILGGPEVFDKFLHSYIEKYKYKSVDTAQWKEYLYEYFKDKRDVLDKVDWHTWLHVPGMPPVIPSYSHELVEVCEKLCDRWVDPATNMASFSADDLASFQPGQRRLFLSLLLNKAPMPTDRLQLLTSLYKMEQVGNAEIRFRWLRLGLLSKWEPIVPHVCQFLRAYGRMKFVCPLFRDLQAWDEKKKLTVDLFNELKPQMMHVVTLKLRKELNLS</sequence>
<evidence type="ECO:0000256" key="2">
    <source>
        <dbReference type="ARBA" id="ARBA00022670"/>
    </source>
</evidence>
<keyword evidence="6" id="KW-0482">Metalloprotease</keyword>
<comment type="similarity">
    <text evidence="1">Belongs to the peptidase M1 family.</text>
</comment>
<protein>
    <recommendedName>
        <fullName evidence="9">Peptidase M1 leukotriene A4 hydrolase/aminopeptidase C-terminal domain-containing protein</fullName>
    </recommendedName>
</protein>
<dbReference type="Proteomes" id="UP000821853">
    <property type="component" value="Chromosome 10"/>
</dbReference>
<proteinExistence type="inferred from homology"/>
<dbReference type="Gene3D" id="1.25.40.320">
    <property type="entry name" value="Peptidase M1, leukotriene A4 hydrolase/aminopeptidase C-terminal domain"/>
    <property type="match status" value="1"/>
</dbReference>
<dbReference type="Pfam" id="PF09127">
    <property type="entry name" value="Leuk-A4-hydro_C"/>
    <property type="match status" value="1"/>
</dbReference>
<dbReference type="AlphaFoldDB" id="A0A9J6FKQ6"/>
<gene>
    <name evidence="10" type="ORF">HPB48_000791</name>
</gene>
<dbReference type="Pfam" id="PF17900">
    <property type="entry name" value="Peptidase_M1_N"/>
    <property type="match status" value="1"/>
</dbReference>
<keyword evidence="3 8" id="KW-0479">Metal-binding</keyword>
<dbReference type="OMA" id="CTALQWM"/>
<dbReference type="GO" id="GO:0006508">
    <property type="term" value="P:proteolysis"/>
    <property type="evidence" value="ECO:0007669"/>
    <property type="project" value="UniProtKB-KW"/>
</dbReference>
<evidence type="ECO:0000313" key="11">
    <source>
        <dbReference type="Proteomes" id="UP000821853"/>
    </source>
</evidence>
<dbReference type="PANTHER" id="PTHR45726">
    <property type="entry name" value="LEUKOTRIENE A-4 HYDROLASE"/>
    <property type="match status" value="1"/>
</dbReference>
<evidence type="ECO:0000256" key="5">
    <source>
        <dbReference type="ARBA" id="ARBA00022833"/>
    </source>
</evidence>
<evidence type="ECO:0000313" key="10">
    <source>
        <dbReference type="EMBL" id="KAH9363658.1"/>
    </source>
</evidence>
<evidence type="ECO:0000256" key="8">
    <source>
        <dbReference type="PIRSR" id="PIRSR634015-3"/>
    </source>
</evidence>
<organism evidence="10 11">
    <name type="scientific">Haemaphysalis longicornis</name>
    <name type="common">Bush tick</name>
    <dbReference type="NCBI Taxonomy" id="44386"/>
    <lineage>
        <taxon>Eukaryota</taxon>
        <taxon>Metazoa</taxon>
        <taxon>Ecdysozoa</taxon>
        <taxon>Arthropoda</taxon>
        <taxon>Chelicerata</taxon>
        <taxon>Arachnida</taxon>
        <taxon>Acari</taxon>
        <taxon>Parasitiformes</taxon>
        <taxon>Ixodida</taxon>
        <taxon>Ixodoidea</taxon>
        <taxon>Ixodidae</taxon>
        <taxon>Haemaphysalinae</taxon>
        <taxon>Haemaphysalis</taxon>
    </lineage>
</organism>
<dbReference type="InterPro" id="IPR015211">
    <property type="entry name" value="Peptidase_M1_C"/>
</dbReference>
<dbReference type="Gene3D" id="2.60.40.1730">
    <property type="entry name" value="tricorn interacting facor f3 domain"/>
    <property type="match status" value="1"/>
</dbReference>
<dbReference type="SUPFAM" id="SSF63737">
    <property type="entry name" value="Leukotriene A4 hydrolase N-terminal domain"/>
    <property type="match status" value="1"/>
</dbReference>
<feature type="binding site" evidence="8">
    <location>
        <position position="381"/>
    </location>
    <ligand>
        <name>Zn(2+)</name>
        <dbReference type="ChEBI" id="CHEBI:29105"/>
        <note>catalytic</note>
    </ligand>
</feature>
<dbReference type="GO" id="GO:0005829">
    <property type="term" value="C:cytosol"/>
    <property type="evidence" value="ECO:0007669"/>
    <property type="project" value="TreeGrafter"/>
</dbReference>
<name>A0A9J6FKQ6_HAELO</name>
<dbReference type="InterPro" id="IPR027268">
    <property type="entry name" value="Peptidase_M4/M1_CTD_sf"/>
</dbReference>
<dbReference type="InterPro" id="IPR042097">
    <property type="entry name" value="Aminopeptidase_N-like_N_sf"/>
</dbReference>
<evidence type="ECO:0000256" key="7">
    <source>
        <dbReference type="PIRSR" id="PIRSR634015-1"/>
    </source>
</evidence>
<dbReference type="EMBL" id="JABSTR010000002">
    <property type="protein sequence ID" value="KAH9363658.1"/>
    <property type="molecule type" value="Genomic_DNA"/>
</dbReference>
<keyword evidence="11" id="KW-1185">Reference proteome</keyword>
<dbReference type="VEuPathDB" id="VectorBase:HLOH_046675"/>
<keyword evidence="2" id="KW-0645">Protease</keyword>
<dbReference type="GO" id="GO:0008270">
    <property type="term" value="F:zinc ion binding"/>
    <property type="evidence" value="ECO:0007669"/>
    <property type="project" value="InterPro"/>
</dbReference>
<dbReference type="InterPro" id="IPR034015">
    <property type="entry name" value="M1_LTA4H"/>
</dbReference>
<feature type="binding site" evidence="8">
    <location>
        <position position="358"/>
    </location>
    <ligand>
        <name>Zn(2+)</name>
        <dbReference type="ChEBI" id="CHEBI:29105"/>
        <note>catalytic</note>
    </ligand>
</feature>
<dbReference type="FunFam" id="1.10.390.10:FF:000003">
    <property type="entry name" value="Leukotriene A(4) hydrolase"/>
    <property type="match status" value="1"/>
</dbReference>
<dbReference type="SMART" id="SM01263">
    <property type="entry name" value="Leuk-A4-hydro_C"/>
    <property type="match status" value="1"/>
</dbReference>
<comment type="cofactor">
    <cofactor evidence="8">
        <name>Zn(2+)</name>
        <dbReference type="ChEBI" id="CHEBI:29105"/>
    </cofactor>
    <text evidence="8">Binds 1 zinc ion per subunit.</text>
</comment>
<evidence type="ECO:0000256" key="3">
    <source>
        <dbReference type="ARBA" id="ARBA00022723"/>
    </source>
</evidence>
<feature type="binding site" evidence="8">
    <location>
        <position position="362"/>
    </location>
    <ligand>
        <name>Zn(2+)</name>
        <dbReference type="ChEBI" id="CHEBI:29105"/>
        <note>catalytic</note>
    </ligand>
</feature>
<dbReference type="FunFam" id="3.30.2010.30:FF:000001">
    <property type="entry name" value="Leukotriene A(4) hydrolase"/>
    <property type="match status" value="1"/>
</dbReference>
<dbReference type="SUPFAM" id="SSF55486">
    <property type="entry name" value="Metalloproteases ('zincins'), catalytic domain"/>
    <property type="match status" value="1"/>
</dbReference>
<evidence type="ECO:0000256" key="1">
    <source>
        <dbReference type="ARBA" id="ARBA00010136"/>
    </source>
</evidence>
<dbReference type="OrthoDB" id="79562at2759"/>
<dbReference type="GO" id="GO:0008237">
    <property type="term" value="F:metallopeptidase activity"/>
    <property type="evidence" value="ECO:0007669"/>
    <property type="project" value="UniProtKB-KW"/>
</dbReference>
<dbReference type="SUPFAM" id="SSF48371">
    <property type="entry name" value="ARM repeat"/>
    <property type="match status" value="1"/>
</dbReference>
<dbReference type="InterPro" id="IPR049980">
    <property type="entry name" value="LTA4H_cat"/>
</dbReference>
<dbReference type="InterPro" id="IPR016024">
    <property type="entry name" value="ARM-type_fold"/>
</dbReference>
<reference evidence="10 11" key="1">
    <citation type="journal article" date="2020" name="Cell">
        <title>Large-Scale Comparative Analyses of Tick Genomes Elucidate Their Genetic Diversity and Vector Capacities.</title>
        <authorList>
            <consortium name="Tick Genome and Microbiome Consortium (TIGMIC)"/>
            <person name="Jia N."/>
            <person name="Wang J."/>
            <person name="Shi W."/>
            <person name="Du L."/>
            <person name="Sun Y."/>
            <person name="Zhan W."/>
            <person name="Jiang J.F."/>
            <person name="Wang Q."/>
            <person name="Zhang B."/>
            <person name="Ji P."/>
            <person name="Bell-Sakyi L."/>
            <person name="Cui X.M."/>
            <person name="Yuan T.T."/>
            <person name="Jiang B.G."/>
            <person name="Yang W.F."/>
            <person name="Lam T.T."/>
            <person name="Chang Q.C."/>
            <person name="Ding S.J."/>
            <person name="Wang X.J."/>
            <person name="Zhu J.G."/>
            <person name="Ruan X.D."/>
            <person name="Zhao L."/>
            <person name="Wei J.T."/>
            <person name="Ye R.Z."/>
            <person name="Que T.C."/>
            <person name="Du C.H."/>
            <person name="Zhou Y.H."/>
            <person name="Cheng J.X."/>
            <person name="Dai P.F."/>
            <person name="Guo W.B."/>
            <person name="Han X.H."/>
            <person name="Huang E.J."/>
            <person name="Li L.F."/>
            <person name="Wei W."/>
            <person name="Gao Y.C."/>
            <person name="Liu J.Z."/>
            <person name="Shao H.Z."/>
            <person name="Wang X."/>
            <person name="Wang C.C."/>
            <person name="Yang T.C."/>
            <person name="Huo Q.B."/>
            <person name="Li W."/>
            <person name="Chen H.Y."/>
            <person name="Chen S.E."/>
            <person name="Zhou L.G."/>
            <person name="Ni X.B."/>
            <person name="Tian J.H."/>
            <person name="Sheng Y."/>
            <person name="Liu T."/>
            <person name="Pan Y.S."/>
            <person name="Xia L.Y."/>
            <person name="Li J."/>
            <person name="Zhao F."/>
            <person name="Cao W.C."/>
        </authorList>
    </citation>
    <scope>NUCLEOTIDE SEQUENCE [LARGE SCALE GENOMIC DNA]</scope>
    <source>
        <strain evidence="10">HaeL-2018</strain>
    </source>
</reference>
<evidence type="ECO:0000259" key="9">
    <source>
        <dbReference type="SMART" id="SM01263"/>
    </source>
</evidence>
<evidence type="ECO:0000256" key="4">
    <source>
        <dbReference type="ARBA" id="ARBA00022801"/>
    </source>
</evidence>
<accession>A0A9J6FKQ6</accession>
<keyword evidence="4" id="KW-0378">Hydrolase</keyword>
<dbReference type="Gene3D" id="1.10.390.10">
    <property type="entry name" value="Neutral Protease Domain 2"/>
    <property type="match status" value="1"/>
</dbReference>
<feature type="active site" description="Proton acceptor" evidence="7">
    <location>
        <position position="359"/>
    </location>
</feature>
<keyword evidence="5 8" id="KW-0862">Zinc</keyword>
<dbReference type="Pfam" id="PF01433">
    <property type="entry name" value="Peptidase_M1"/>
    <property type="match status" value="1"/>
</dbReference>
<feature type="domain" description="Peptidase M1 leukotriene A4 hydrolase/aminopeptidase C-terminal" evidence="9">
    <location>
        <begin position="526"/>
        <end position="669"/>
    </location>
</feature>
<evidence type="ECO:0000256" key="6">
    <source>
        <dbReference type="ARBA" id="ARBA00023049"/>
    </source>
</evidence>
<dbReference type="GO" id="GO:0043171">
    <property type="term" value="P:peptide catabolic process"/>
    <property type="evidence" value="ECO:0007669"/>
    <property type="project" value="TreeGrafter"/>
</dbReference>
<dbReference type="GO" id="GO:0004177">
    <property type="term" value="F:aminopeptidase activity"/>
    <property type="evidence" value="ECO:0007669"/>
    <property type="project" value="TreeGrafter"/>
</dbReference>
<dbReference type="InterPro" id="IPR014782">
    <property type="entry name" value="Peptidase_M1_dom"/>
</dbReference>
<dbReference type="CDD" id="cd09599">
    <property type="entry name" value="M1_LTA4H"/>
    <property type="match status" value="1"/>
</dbReference>
<dbReference type="PANTHER" id="PTHR45726:SF3">
    <property type="entry name" value="LEUKOTRIENE A-4 HYDROLASE"/>
    <property type="match status" value="1"/>
</dbReference>
<feature type="active site" description="Proton donor" evidence="7">
    <location>
        <position position="446"/>
    </location>
</feature>
<dbReference type="InterPro" id="IPR038502">
    <property type="entry name" value="M1_LTA-4_hydro/amino_C_sf"/>
</dbReference>
<dbReference type="Gene3D" id="3.30.2010.30">
    <property type="match status" value="1"/>
</dbReference>
<dbReference type="GO" id="GO:0004301">
    <property type="term" value="F:epoxide hydrolase activity"/>
    <property type="evidence" value="ECO:0007669"/>
    <property type="project" value="TreeGrafter"/>
</dbReference>
<dbReference type="InterPro" id="IPR045357">
    <property type="entry name" value="Aminopeptidase_N-like_N"/>
</dbReference>
<comment type="caution">
    <text evidence="10">The sequence shown here is derived from an EMBL/GenBank/DDBJ whole genome shotgun (WGS) entry which is preliminary data.</text>
</comment>